<name>A0A9D6V0D0_9BACT</name>
<dbReference type="HAMAP" id="MF_01488">
    <property type="entry name" value="RecD2"/>
    <property type="match status" value="1"/>
</dbReference>
<dbReference type="PANTHER" id="PTHR43788:SF6">
    <property type="entry name" value="DNA HELICASE B"/>
    <property type="match status" value="1"/>
</dbReference>
<evidence type="ECO:0000259" key="3">
    <source>
        <dbReference type="SMART" id="SM00278"/>
    </source>
</evidence>
<dbReference type="GO" id="GO:0003677">
    <property type="term" value="F:DNA binding"/>
    <property type="evidence" value="ECO:0007669"/>
    <property type="project" value="InterPro"/>
</dbReference>
<keyword evidence="5" id="KW-0378">Hydrolase</keyword>
<comment type="caution">
    <text evidence="5">The sequence shown here is derived from an EMBL/GenBank/DDBJ whole genome shotgun (WGS) entry which is preliminary data.</text>
</comment>
<dbReference type="GO" id="GO:0017116">
    <property type="term" value="F:single-stranded DNA helicase activity"/>
    <property type="evidence" value="ECO:0007669"/>
    <property type="project" value="TreeGrafter"/>
</dbReference>
<organism evidence="5 6">
    <name type="scientific">Desulfomonile tiedjei</name>
    <dbReference type="NCBI Taxonomy" id="2358"/>
    <lineage>
        <taxon>Bacteria</taxon>
        <taxon>Pseudomonadati</taxon>
        <taxon>Thermodesulfobacteriota</taxon>
        <taxon>Desulfomonilia</taxon>
        <taxon>Desulfomonilales</taxon>
        <taxon>Desulfomonilaceae</taxon>
        <taxon>Desulfomonile</taxon>
    </lineage>
</organism>
<dbReference type="Pfam" id="PF18335">
    <property type="entry name" value="SH3_13"/>
    <property type="match status" value="1"/>
</dbReference>
<dbReference type="Gene3D" id="2.30.30.940">
    <property type="match status" value="1"/>
</dbReference>
<evidence type="ECO:0000313" key="6">
    <source>
        <dbReference type="Proteomes" id="UP000807825"/>
    </source>
</evidence>
<dbReference type="SUPFAM" id="SSF47781">
    <property type="entry name" value="RuvA domain 2-like"/>
    <property type="match status" value="1"/>
</dbReference>
<evidence type="ECO:0000259" key="4">
    <source>
        <dbReference type="SMART" id="SM00382"/>
    </source>
</evidence>
<keyword evidence="5" id="KW-0347">Helicase</keyword>
<dbReference type="InterPro" id="IPR041451">
    <property type="entry name" value="RecD2_SH13"/>
</dbReference>
<evidence type="ECO:0000256" key="1">
    <source>
        <dbReference type="ARBA" id="ARBA00022741"/>
    </source>
</evidence>
<dbReference type="InterPro" id="IPR029493">
    <property type="entry name" value="RecD2-like_HHH"/>
</dbReference>
<reference evidence="5" key="1">
    <citation type="submission" date="2020-07" db="EMBL/GenBank/DDBJ databases">
        <title>Huge and variable diversity of episymbiotic CPR bacteria and DPANN archaea in groundwater ecosystems.</title>
        <authorList>
            <person name="He C.Y."/>
            <person name="Keren R."/>
            <person name="Whittaker M."/>
            <person name="Farag I.F."/>
            <person name="Doudna J."/>
            <person name="Cate J.H.D."/>
            <person name="Banfield J.F."/>
        </authorList>
    </citation>
    <scope>NUCLEOTIDE SEQUENCE</scope>
    <source>
        <strain evidence="5">NC_groundwater_1664_Pr3_B-0.1um_52_9</strain>
    </source>
</reference>
<protein>
    <submittedName>
        <fullName evidence="5">ATP-dependent RecD-like DNA helicase</fullName>
    </submittedName>
</protein>
<dbReference type="CDD" id="cd18809">
    <property type="entry name" value="SF1_C_RecD"/>
    <property type="match status" value="1"/>
</dbReference>
<dbReference type="Pfam" id="PF23139">
    <property type="entry name" value="OB_YrrC"/>
    <property type="match status" value="1"/>
</dbReference>
<dbReference type="SUPFAM" id="SSF52540">
    <property type="entry name" value="P-loop containing nucleoside triphosphate hydrolases"/>
    <property type="match status" value="2"/>
</dbReference>
<feature type="domain" description="Helix-hairpin-helix DNA-binding motif class 1" evidence="3">
    <location>
        <begin position="129"/>
        <end position="148"/>
    </location>
</feature>
<dbReference type="GO" id="GO:0043139">
    <property type="term" value="F:5'-3' DNA helicase activity"/>
    <property type="evidence" value="ECO:0007669"/>
    <property type="project" value="InterPro"/>
</dbReference>
<keyword evidence="1" id="KW-0547">Nucleotide-binding</keyword>
<feature type="domain" description="Helix-hairpin-helix DNA-binding motif class 1" evidence="3">
    <location>
        <begin position="193"/>
        <end position="212"/>
    </location>
</feature>
<dbReference type="InterPro" id="IPR050534">
    <property type="entry name" value="Coronavir_polyprotein_1ab"/>
</dbReference>
<feature type="domain" description="AAA+ ATPase" evidence="4">
    <location>
        <begin position="342"/>
        <end position="483"/>
    </location>
</feature>
<dbReference type="Gene3D" id="3.40.50.300">
    <property type="entry name" value="P-loop containing nucleotide triphosphate hydrolases"/>
    <property type="match status" value="2"/>
</dbReference>
<dbReference type="InterPro" id="IPR027785">
    <property type="entry name" value="UvrD-like_helicase_C"/>
</dbReference>
<evidence type="ECO:0000313" key="5">
    <source>
        <dbReference type="EMBL" id="MBI5248364.1"/>
    </source>
</evidence>
<dbReference type="GO" id="GO:0005524">
    <property type="term" value="F:ATP binding"/>
    <property type="evidence" value="ECO:0007669"/>
    <property type="project" value="UniProtKB-KW"/>
</dbReference>
<dbReference type="InterPro" id="IPR027417">
    <property type="entry name" value="P-loop_NTPase"/>
</dbReference>
<dbReference type="InterPro" id="IPR010994">
    <property type="entry name" value="RuvA_2-like"/>
</dbReference>
<dbReference type="InterPro" id="IPR006345">
    <property type="entry name" value="RecD2"/>
</dbReference>
<dbReference type="AlphaFoldDB" id="A0A9D6V0D0"/>
<dbReference type="PANTHER" id="PTHR43788">
    <property type="entry name" value="DNA2/NAM7 HELICASE FAMILY MEMBER"/>
    <property type="match status" value="1"/>
</dbReference>
<dbReference type="Pfam" id="PF13538">
    <property type="entry name" value="UvrD_C_2"/>
    <property type="match status" value="1"/>
</dbReference>
<gene>
    <name evidence="5" type="ORF">HY912_02620</name>
</gene>
<dbReference type="Pfam" id="PF14490">
    <property type="entry name" value="HHH_RecD2"/>
    <property type="match status" value="1"/>
</dbReference>
<dbReference type="GO" id="GO:0006310">
    <property type="term" value="P:DNA recombination"/>
    <property type="evidence" value="ECO:0007669"/>
    <property type="project" value="InterPro"/>
</dbReference>
<dbReference type="SMART" id="SM00278">
    <property type="entry name" value="HhH1"/>
    <property type="match status" value="3"/>
</dbReference>
<keyword evidence="2" id="KW-0067">ATP-binding</keyword>
<dbReference type="GO" id="GO:0006281">
    <property type="term" value="P:DNA repair"/>
    <property type="evidence" value="ECO:0007669"/>
    <property type="project" value="InterPro"/>
</dbReference>
<dbReference type="EMBL" id="JACRDE010000077">
    <property type="protein sequence ID" value="MBI5248364.1"/>
    <property type="molecule type" value="Genomic_DNA"/>
</dbReference>
<dbReference type="InterPro" id="IPR003593">
    <property type="entry name" value="AAA+_ATPase"/>
</dbReference>
<dbReference type="CDD" id="cd17933">
    <property type="entry name" value="DEXSc_RecD-like"/>
    <property type="match status" value="1"/>
</dbReference>
<evidence type="ECO:0000256" key="2">
    <source>
        <dbReference type="ARBA" id="ARBA00022840"/>
    </source>
</evidence>
<dbReference type="SMART" id="SM00382">
    <property type="entry name" value="AAA"/>
    <property type="match status" value="1"/>
</dbReference>
<dbReference type="Pfam" id="PF14520">
    <property type="entry name" value="HHH_5"/>
    <property type="match status" value="1"/>
</dbReference>
<dbReference type="Gene3D" id="1.10.10.2220">
    <property type="match status" value="1"/>
</dbReference>
<accession>A0A9D6V0D0</accession>
<dbReference type="GO" id="GO:0009338">
    <property type="term" value="C:exodeoxyribonuclease V complex"/>
    <property type="evidence" value="ECO:0007669"/>
    <property type="project" value="TreeGrafter"/>
</dbReference>
<dbReference type="NCBIfam" id="TIGR01448">
    <property type="entry name" value="recD_rel"/>
    <property type="match status" value="1"/>
</dbReference>
<sequence>MALRTDSLSKRLETLEGVLDRLVFASETSEFIVARMTVRGRREPVTILGLLPKPCPGETLILQGQWEMDKKFGEQFRFETAETRVPSTIQGIEKYLASTLIKGIGPEMARRITAAFGEKTLEIIEKKPEKLKRVSGIGPKRAVMIAEAFVEQKSIRDVMLFLQTHGVSPTYAYKIFKKYGNKATGVVSGNPYVLATDIRGIGFRSADKIAGSLGIDMRSPFRAAAGILHVLDLVQSEGHVYYPLTNLLQKARELLGIDNHTLERALEGLTASGAVVLEDDERVYPALMAAAEASTARYLRDLICSPRFLPEIRVDAAIGWIEQRTGMMLSDAQREAIAAVVDHKVLIITGGPGTGKTTLLRSLIEILERKKLRALLCAPTGRAAKRLAETTGREAKTVHRLLEYSPSERGFQRGRSRPLEAEVVVVDEVSMVDISLMRHLLAAVHPQTTLLLVGDADQLPSVGPGNVLGDLINSGKIPVVQLRKVFRQANESLIVANAHRVNQGLMPESPNENAVLSDFYLIEKDDAEECVRLIKEMVSRRIPDRFGLNPVQDVQILSPMHKGSLGTENLNRELREILNPNGNPLRGDRFRVGDRVMQTRNNYEKEVFNGDVGRIVGFNTEEEEALVEYDGRTVAYHISEMDEMILAYAVTIHKAQGSEYPAVIIPMSTQHYVLLRRNLLYTAMTRGKNLVIVIGSSKALQMAVENRIVEPRFTHLAAKI</sequence>
<dbReference type="InterPro" id="IPR003583">
    <property type="entry name" value="Hlx-hairpin-Hlx_DNA-bd_motif"/>
</dbReference>
<dbReference type="Pfam" id="PF13245">
    <property type="entry name" value="AAA_19"/>
    <property type="match status" value="1"/>
</dbReference>
<proteinExistence type="inferred from homology"/>
<dbReference type="Gene3D" id="1.10.150.20">
    <property type="entry name" value="5' to 3' exonuclease, C-terminal subdomain"/>
    <property type="match status" value="1"/>
</dbReference>
<dbReference type="Proteomes" id="UP000807825">
    <property type="component" value="Unassembled WGS sequence"/>
</dbReference>
<feature type="domain" description="Helix-hairpin-helix DNA-binding motif class 1" evidence="3">
    <location>
        <begin position="94"/>
        <end position="115"/>
    </location>
</feature>
<dbReference type="InterPro" id="IPR055446">
    <property type="entry name" value="RecD2_N_OB"/>
</dbReference>